<gene>
    <name evidence="1" type="ordered locus">RHA1_ro10270</name>
</gene>
<protein>
    <submittedName>
        <fullName evidence="1">Uncharacterized protein</fullName>
    </submittedName>
</protein>
<organism evidence="1 2">
    <name type="scientific">Rhodococcus jostii (strain RHA1)</name>
    <dbReference type="NCBI Taxonomy" id="101510"/>
    <lineage>
        <taxon>Bacteria</taxon>
        <taxon>Bacillati</taxon>
        <taxon>Actinomycetota</taxon>
        <taxon>Actinomycetes</taxon>
        <taxon>Mycobacteriales</taxon>
        <taxon>Nocardiaceae</taxon>
        <taxon>Rhodococcus</taxon>
    </lineage>
</organism>
<evidence type="ECO:0000313" key="1">
    <source>
        <dbReference type="EMBL" id="ABH00463.1"/>
    </source>
</evidence>
<geneLocation type="plasmid" evidence="1 2">
    <name>pRHL2</name>
</geneLocation>
<dbReference type="AlphaFoldDB" id="Q0RW73"/>
<dbReference type="HOGENOM" id="CLU_2495827_0_0_11"/>
<accession>Q0RW73</accession>
<proteinExistence type="predicted"/>
<dbReference type="Proteomes" id="UP000008710">
    <property type="component" value="Plasmid pRHL2"/>
</dbReference>
<dbReference type="EMBL" id="CP000433">
    <property type="protein sequence ID" value="ABH00463.1"/>
    <property type="molecule type" value="Genomic_DNA"/>
</dbReference>
<evidence type="ECO:0000313" key="2">
    <source>
        <dbReference type="Proteomes" id="UP000008710"/>
    </source>
</evidence>
<name>Q0RW73_RHOJR</name>
<dbReference type="KEGG" id="rha:RHA1_ro10270"/>
<reference evidence="2" key="1">
    <citation type="journal article" date="2006" name="Proc. Natl. Acad. Sci. U.S.A.">
        <title>The complete genome of Rhodococcus sp. RHA1 provides insights into a catabolic powerhouse.</title>
        <authorList>
            <person name="McLeod M.P."/>
            <person name="Warren R.L."/>
            <person name="Hsiao W.W.L."/>
            <person name="Araki N."/>
            <person name="Myhre M."/>
            <person name="Fernandes C."/>
            <person name="Miyazawa D."/>
            <person name="Wong W."/>
            <person name="Lillquist A.L."/>
            <person name="Wang D."/>
            <person name="Dosanjh M."/>
            <person name="Hara H."/>
            <person name="Petrescu A."/>
            <person name="Morin R.D."/>
            <person name="Yang G."/>
            <person name="Stott J.M."/>
            <person name="Schein J.E."/>
            <person name="Shin H."/>
            <person name="Smailus D."/>
            <person name="Siddiqui A.S."/>
            <person name="Marra M.A."/>
            <person name="Jones S.J.M."/>
            <person name="Holt R."/>
            <person name="Brinkman F.S.L."/>
            <person name="Miyauchi K."/>
            <person name="Fukuda M."/>
            <person name="Davies J.E."/>
            <person name="Mohn W.W."/>
            <person name="Eltis L.D."/>
        </authorList>
    </citation>
    <scope>NUCLEOTIDE SEQUENCE [LARGE SCALE GENOMIC DNA]</scope>
    <source>
        <strain evidence="2">RHA1</strain>
    </source>
</reference>
<sequence length="86" mass="9692">MVLHRVTLVGLSKSHAMATFVGYDTPVRCGTASYTIFMDATPRCTRYPRHTANDDNETLTRLPPTHAVAPTSRAVSRFLRRRQCQN</sequence>
<keyword evidence="1" id="KW-0614">Plasmid</keyword>